<sequence length="224" mass="24605">MSIRLRPQVHYVDLVTDFLEHSMRDNASTITLVVCTTRDDFVQQIYASIELQSTDASNDDIHGTQSTTTHSLLANTIGSIVSSNRIKLAFCPSLEHLRAYLSVFRGYTGGPPFSAAKEGRYQGQPVLTILNIVALHYHTGELSAQGLSRTLALAVEVAAREMVKLGVCECAALREGEAASGSSVWDADIPLLNSSIDTSTEENRSRPTRTVKVKQVAQRWFDFC</sequence>
<dbReference type="Proteomes" id="UP000224634">
    <property type="component" value="Unassembled WGS sequence"/>
</dbReference>
<protein>
    <submittedName>
        <fullName evidence="1">Uncharacterized protein</fullName>
    </submittedName>
</protein>
<proteinExistence type="predicted"/>
<name>A0A2B7Z0U4_POLH7</name>
<evidence type="ECO:0000313" key="1">
    <source>
        <dbReference type="EMBL" id="PGH26941.1"/>
    </source>
</evidence>
<evidence type="ECO:0000313" key="2">
    <source>
        <dbReference type="Proteomes" id="UP000224634"/>
    </source>
</evidence>
<dbReference type="EMBL" id="PDNA01000011">
    <property type="protein sequence ID" value="PGH26941.1"/>
    <property type="molecule type" value="Genomic_DNA"/>
</dbReference>
<reference evidence="1 2" key="1">
    <citation type="submission" date="2017-10" db="EMBL/GenBank/DDBJ databases">
        <title>Comparative genomics in systemic dimorphic fungi from Ajellomycetaceae.</title>
        <authorList>
            <person name="Munoz J.F."/>
            <person name="Mcewen J.G."/>
            <person name="Clay O.K."/>
            <person name="Cuomo C.A."/>
        </authorList>
    </citation>
    <scope>NUCLEOTIDE SEQUENCE [LARGE SCALE GENOMIC DNA]</scope>
    <source>
        <strain evidence="1 2">UAMH7299</strain>
    </source>
</reference>
<organism evidence="1 2">
    <name type="scientific">Polytolypa hystricis (strain UAMH7299)</name>
    <dbReference type="NCBI Taxonomy" id="1447883"/>
    <lineage>
        <taxon>Eukaryota</taxon>
        <taxon>Fungi</taxon>
        <taxon>Dikarya</taxon>
        <taxon>Ascomycota</taxon>
        <taxon>Pezizomycotina</taxon>
        <taxon>Eurotiomycetes</taxon>
        <taxon>Eurotiomycetidae</taxon>
        <taxon>Onygenales</taxon>
        <taxon>Onygenales incertae sedis</taxon>
        <taxon>Polytolypa</taxon>
    </lineage>
</organism>
<comment type="caution">
    <text evidence="1">The sequence shown here is derived from an EMBL/GenBank/DDBJ whole genome shotgun (WGS) entry which is preliminary data.</text>
</comment>
<gene>
    <name evidence="1" type="ORF">AJ80_01323</name>
</gene>
<keyword evidence="2" id="KW-1185">Reference proteome</keyword>
<dbReference type="AlphaFoldDB" id="A0A2B7Z0U4"/>
<dbReference type="OrthoDB" id="5391496at2759"/>
<accession>A0A2B7Z0U4</accession>